<sequence>MECSSCGALYNKSCGCSKGGLVDKFVRDPNKMPDSSQRPPIVCVKCGNPVEGPSCQGCALWRKKLKEVWFTNCHENGIYQDLLNTSESSDDNTNVVNAPREPFVVKQDPGENSSQSPPQINHNCCYECGDSLDGIFCQQCTCKSCGKGAHIGYNCPPKASIISNPEPCNQTIDELPQTLPSFDPKCYSEKENSLPYVSKPNFVDDSPNVFNPPPQPPIYSCEFCGNNACYGHYCTPQVPFIYPEPCYNQDFNFPQDFHDFQQQYLCCENCGGPHEAFQCQPLNYYEPNPCYDSNYSGYDQFDNSHPQQFLCCENCGGPHEIYQCQPMNEDYYHEQNSCYDPNSFGFDQFQPPQYTVNHPIFNAQNSLLNSQNEFLNSQNKLMEQMTSMCDMVGQFIQKKEEEKRIEEEQADKDQYWKIPVCYDDDDDEESSIPLKDIIIVGLPPCVAITPFLFTKESVDSLIMEDEHLDTISETESDELIKSSIENLVQIPSESDDSSKGECDLPLYDDSSKNHDLTFSNPLFDIDEDFTSSDESFSEEDVPNENFKIFSNPLFDLDEEITSTKVDQIDDEVLENTNSIPPGIEYLCFNAESDLLESLLHRDTSINDSQKIDSLLDEFAGELTLLKSIPPGIDDDNLDPEGEIHLVERLLYDNSSPRPPEEFNSENPTESFSPSPIPVEDSDSLMEEIDIFLDGDDSIPPGIESDDFDSEDDDNSTSRPEFESFHVDYPDSGDSTIDVVEDIPVDVPNILPTHPALQLDFNFIPSNDLGSDLDDSSPSGDRNKIYDPGICIEVEATRFLSTLSPVIDTLLPFSSENEDKVFNHGVLASKEKSPSSPSHRGLKAF</sequence>
<dbReference type="EMBL" id="BQNB010014272">
    <property type="protein sequence ID" value="GJT26194.1"/>
    <property type="molecule type" value="Genomic_DNA"/>
</dbReference>
<feature type="region of interest" description="Disordered" evidence="1">
    <location>
        <begin position="651"/>
        <end position="680"/>
    </location>
</feature>
<dbReference type="Proteomes" id="UP001151760">
    <property type="component" value="Unassembled WGS sequence"/>
</dbReference>
<name>A0ABQ5CHQ7_9ASTR</name>
<evidence type="ECO:0000313" key="3">
    <source>
        <dbReference type="Proteomes" id="UP001151760"/>
    </source>
</evidence>
<protein>
    <recommendedName>
        <fullName evidence="4">CCHC-type domain-containing protein</fullName>
    </recommendedName>
</protein>
<feature type="compositionally biased region" description="Polar residues" evidence="1">
    <location>
        <begin position="664"/>
        <end position="673"/>
    </location>
</feature>
<feature type="region of interest" description="Disordered" evidence="1">
    <location>
        <begin position="693"/>
        <end position="729"/>
    </location>
</feature>
<comment type="caution">
    <text evidence="2">The sequence shown here is derived from an EMBL/GenBank/DDBJ whole genome shotgun (WGS) entry which is preliminary data.</text>
</comment>
<proteinExistence type="predicted"/>
<evidence type="ECO:0008006" key="4">
    <source>
        <dbReference type="Google" id="ProtNLM"/>
    </source>
</evidence>
<accession>A0ABQ5CHQ7</accession>
<evidence type="ECO:0000313" key="2">
    <source>
        <dbReference type="EMBL" id="GJT26194.1"/>
    </source>
</evidence>
<reference evidence="2" key="2">
    <citation type="submission" date="2022-01" db="EMBL/GenBank/DDBJ databases">
        <authorList>
            <person name="Yamashiro T."/>
            <person name="Shiraishi A."/>
            <person name="Satake H."/>
            <person name="Nakayama K."/>
        </authorList>
    </citation>
    <scope>NUCLEOTIDE SEQUENCE</scope>
</reference>
<feature type="compositionally biased region" description="Acidic residues" evidence="1">
    <location>
        <begin position="703"/>
        <end position="714"/>
    </location>
</feature>
<feature type="compositionally biased region" description="Basic and acidic residues" evidence="1">
    <location>
        <begin position="719"/>
        <end position="728"/>
    </location>
</feature>
<keyword evidence="3" id="KW-1185">Reference proteome</keyword>
<gene>
    <name evidence="2" type="ORF">Tco_0906469</name>
</gene>
<reference evidence="2" key="1">
    <citation type="journal article" date="2022" name="Int. J. Mol. Sci.">
        <title>Draft Genome of Tanacetum Coccineum: Genomic Comparison of Closely Related Tanacetum-Family Plants.</title>
        <authorList>
            <person name="Yamashiro T."/>
            <person name="Shiraishi A."/>
            <person name="Nakayama K."/>
            <person name="Satake H."/>
        </authorList>
    </citation>
    <scope>NUCLEOTIDE SEQUENCE</scope>
</reference>
<evidence type="ECO:0000256" key="1">
    <source>
        <dbReference type="SAM" id="MobiDB-lite"/>
    </source>
</evidence>
<organism evidence="2 3">
    <name type="scientific">Tanacetum coccineum</name>
    <dbReference type="NCBI Taxonomy" id="301880"/>
    <lineage>
        <taxon>Eukaryota</taxon>
        <taxon>Viridiplantae</taxon>
        <taxon>Streptophyta</taxon>
        <taxon>Embryophyta</taxon>
        <taxon>Tracheophyta</taxon>
        <taxon>Spermatophyta</taxon>
        <taxon>Magnoliopsida</taxon>
        <taxon>eudicotyledons</taxon>
        <taxon>Gunneridae</taxon>
        <taxon>Pentapetalae</taxon>
        <taxon>asterids</taxon>
        <taxon>campanulids</taxon>
        <taxon>Asterales</taxon>
        <taxon>Asteraceae</taxon>
        <taxon>Asteroideae</taxon>
        <taxon>Anthemideae</taxon>
        <taxon>Anthemidinae</taxon>
        <taxon>Tanacetum</taxon>
    </lineage>
</organism>